<organism evidence="3 4">
    <name type="scientific">Bacteroides xylanisolvens CL03T12C04</name>
    <dbReference type="NCBI Taxonomy" id="997892"/>
    <lineage>
        <taxon>Bacteria</taxon>
        <taxon>Pseudomonadati</taxon>
        <taxon>Bacteroidota</taxon>
        <taxon>Bacteroidia</taxon>
        <taxon>Bacteroidales</taxon>
        <taxon>Bacteroidaceae</taxon>
        <taxon>Bacteroides</taxon>
    </lineage>
</organism>
<gene>
    <name evidence="3" type="ORF">HMPREF1074_00440</name>
</gene>
<dbReference type="RefSeq" id="WP_008020970.1">
    <property type="nucleotide sequence ID" value="NZ_JAGHEF010000001.1"/>
</dbReference>
<dbReference type="InterPro" id="IPR025970">
    <property type="entry name" value="SusE"/>
</dbReference>
<dbReference type="PATRIC" id="fig|997892.3.peg.440"/>
<name>I9UYV4_9BACE</name>
<dbReference type="HOGENOM" id="CLU_628007_0_0_10"/>
<sequence length="436" mass="48669">MKHLLYSLLGILLLAGCKEDKYNVIIPMSDIYLSAPQDGATIDLNDLSTDEYSFSWEKPLENGAKLFFCASRDFKQTVKIDAGKSTSFAMSALAADQYFSQLGIKAGQEALLYWTVKETGNTAAAASDARTIRVKRMSTKLLKPEDMAAVALAENAPETAVQFEWDTTEWPESTSYSLCFSLDPEMKQTVAEQSVEAIAGKSSLTHEELQALLDQLAIKRWTSNSVYWNVKTNSGQLVSRSSGVLNMTEMMRFIDVRGDEKITYRVARIAYSDGTSLVWLADNLRTTKYPDGTDIETANYMNTPASLGEGRVKAYGVHYHYDIRDKIAPKGWHLPTIQEYKTLFAEAGSAEGQWNVLKDPEYYESVKGKAHLNEWKFNLTASGQWSGSAITNHTGQYCYLLVTDDMSHQCILHDGGATLWSPWTTGAPARFIYNEN</sequence>
<evidence type="ECO:0008006" key="5">
    <source>
        <dbReference type="Google" id="ProtNLM"/>
    </source>
</evidence>
<dbReference type="AlphaFoldDB" id="I9UYV4"/>
<dbReference type="PROSITE" id="PS51257">
    <property type="entry name" value="PROKAR_LIPOPROTEIN"/>
    <property type="match status" value="1"/>
</dbReference>
<evidence type="ECO:0000313" key="3">
    <source>
        <dbReference type="EMBL" id="EIY88051.1"/>
    </source>
</evidence>
<evidence type="ECO:0000259" key="1">
    <source>
        <dbReference type="Pfam" id="PF09603"/>
    </source>
</evidence>
<reference evidence="3 4" key="1">
    <citation type="submission" date="2012-02" db="EMBL/GenBank/DDBJ databases">
        <title>The Genome Sequence of Bacteroides xylanisolvens CL03T12C04.</title>
        <authorList>
            <consortium name="The Broad Institute Genome Sequencing Platform"/>
            <person name="Earl A."/>
            <person name="Ward D."/>
            <person name="Feldgarden M."/>
            <person name="Gevers D."/>
            <person name="Zitomersky N.L."/>
            <person name="Coyne M.J."/>
            <person name="Comstock L.E."/>
            <person name="Young S.K."/>
            <person name="Zeng Q."/>
            <person name="Gargeya S."/>
            <person name="Fitzgerald M."/>
            <person name="Haas B."/>
            <person name="Abouelleil A."/>
            <person name="Alvarado L."/>
            <person name="Arachchi H.M."/>
            <person name="Berlin A."/>
            <person name="Chapman S.B."/>
            <person name="Gearin G."/>
            <person name="Goldberg J."/>
            <person name="Griggs A."/>
            <person name="Gujja S."/>
            <person name="Hansen M."/>
            <person name="Heiman D."/>
            <person name="Howarth C."/>
            <person name="Larimer J."/>
            <person name="Lui A."/>
            <person name="MacDonald P.J.P."/>
            <person name="McCowen C."/>
            <person name="Montmayeur A."/>
            <person name="Murphy C."/>
            <person name="Neiman D."/>
            <person name="Pearson M."/>
            <person name="Priest M."/>
            <person name="Roberts A."/>
            <person name="Saif S."/>
            <person name="Shea T."/>
            <person name="Sisk P."/>
            <person name="Stolte C."/>
            <person name="Sykes S."/>
            <person name="Wortman J."/>
            <person name="Nusbaum C."/>
            <person name="Birren B."/>
        </authorList>
    </citation>
    <scope>NUCLEOTIDE SEQUENCE [LARGE SCALE GENOMIC DNA]</scope>
    <source>
        <strain evidence="3 4">CL03T12C04</strain>
    </source>
</reference>
<dbReference type="Proteomes" id="UP000003566">
    <property type="component" value="Unassembled WGS sequence"/>
</dbReference>
<feature type="domain" description="SusE outer membrane protein" evidence="2">
    <location>
        <begin position="139"/>
        <end position="231"/>
    </location>
</feature>
<feature type="domain" description="SusE outer membrane protein" evidence="2">
    <location>
        <begin position="20"/>
        <end position="117"/>
    </location>
</feature>
<proteinExistence type="predicted"/>
<accession>I9UYV4</accession>
<comment type="caution">
    <text evidence="3">The sequence shown here is derived from an EMBL/GenBank/DDBJ whole genome shotgun (WGS) entry which is preliminary data.</text>
</comment>
<dbReference type="Pfam" id="PF14292">
    <property type="entry name" value="SusE"/>
    <property type="match status" value="2"/>
</dbReference>
<protein>
    <recommendedName>
        <fullName evidence="5">Fibrobacter succinogenes major paralogous domain-containing protein</fullName>
    </recommendedName>
</protein>
<dbReference type="InterPro" id="IPR011871">
    <property type="entry name" value="Fib_succ_major"/>
</dbReference>
<evidence type="ECO:0000259" key="2">
    <source>
        <dbReference type="Pfam" id="PF14292"/>
    </source>
</evidence>
<dbReference type="EMBL" id="AGXE01000004">
    <property type="protein sequence ID" value="EIY88051.1"/>
    <property type="molecule type" value="Genomic_DNA"/>
</dbReference>
<evidence type="ECO:0000313" key="4">
    <source>
        <dbReference type="Proteomes" id="UP000003566"/>
    </source>
</evidence>
<dbReference type="Pfam" id="PF09603">
    <property type="entry name" value="Fib_succ_major"/>
    <property type="match status" value="1"/>
</dbReference>
<feature type="domain" description="Fibrobacter succinogenes major paralogous" evidence="1">
    <location>
        <begin position="277"/>
        <end position="393"/>
    </location>
</feature>